<accession>A0A1G5B5A0</accession>
<dbReference type="Pfam" id="PF00903">
    <property type="entry name" value="Glyoxalase"/>
    <property type="match status" value="1"/>
</dbReference>
<sequence>MKPELLESHSVFPTLDMRRTAAFYEEKLKFRVVEYLDVAEPHVCLYRDSTEIILTQSNGQKVIPNRELYGYGYDAYFITKQQEELEQELIDAGVTIVRSCHHSDYNNKEFVIEDIDGRWIAFGIKQG</sequence>
<dbReference type="Gene3D" id="3.10.180.10">
    <property type="entry name" value="2,3-Dihydroxybiphenyl 1,2-Dioxygenase, domain 1"/>
    <property type="match status" value="1"/>
</dbReference>
<name>A0A1G5B5A0_9BACL</name>
<dbReference type="PROSITE" id="PS51819">
    <property type="entry name" value="VOC"/>
    <property type="match status" value="1"/>
</dbReference>
<dbReference type="Proteomes" id="UP000198538">
    <property type="component" value="Unassembled WGS sequence"/>
</dbReference>
<organism evidence="2 3">
    <name type="scientific">Paenibacillus polysaccharolyticus</name>
    <dbReference type="NCBI Taxonomy" id="582692"/>
    <lineage>
        <taxon>Bacteria</taxon>
        <taxon>Bacillati</taxon>
        <taxon>Bacillota</taxon>
        <taxon>Bacilli</taxon>
        <taxon>Bacillales</taxon>
        <taxon>Paenibacillaceae</taxon>
        <taxon>Paenibacillus</taxon>
    </lineage>
</organism>
<dbReference type="AlphaFoldDB" id="A0A1G5B5A0"/>
<gene>
    <name evidence="2" type="ORF">SAMN05720606_101230</name>
</gene>
<proteinExistence type="predicted"/>
<dbReference type="STRING" id="582692.SAMN05720606_101230"/>
<feature type="domain" description="VOC" evidence="1">
    <location>
        <begin position="6"/>
        <end position="125"/>
    </location>
</feature>
<evidence type="ECO:0000313" key="3">
    <source>
        <dbReference type="Proteomes" id="UP000198538"/>
    </source>
</evidence>
<dbReference type="InterPro" id="IPR004360">
    <property type="entry name" value="Glyas_Fos-R_dOase_dom"/>
</dbReference>
<dbReference type="SUPFAM" id="SSF54593">
    <property type="entry name" value="Glyoxalase/Bleomycin resistance protein/Dihydroxybiphenyl dioxygenase"/>
    <property type="match status" value="1"/>
</dbReference>
<protein>
    <recommendedName>
        <fullName evidence="1">VOC domain-containing protein</fullName>
    </recommendedName>
</protein>
<dbReference type="InterPro" id="IPR037523">
    <property type="entry name" value="VOC_core"/>
</dbReference>
<dbReference type="RefSeq" id="WP_090915109.1">
    <property type="nucleotide sequence ID" value="NZ_FMVM01000001.1"/>
</dbReference>
<dbReference type="InterPro" id="IPR029068">
    <property type="entry name" value="Glyas_Bleomycin-R_OHBP_Dase"/>
</dbReference>
<evidence type="ECO:0000313" key="2">
    <source>
        <dbReference type="EMBL" id="SCX85303.1"/>
    </source>
</evidence>
<evidence type="ECO:0000259" key="1">
    <source>
        <dbReference type="PROSITE" id="PS51819"/>
    </source>
</evidence>
<reference evidence="3" key="1">
    <citation type="submission" date="2016-10" db="EMBL/GenBank/DDBJ databases">
        <authorList>
            <person name="Varghese N."/>
            <person name="Submissions S."/>
        </authorList>
    </citation>
    <scope>NUCLEOTIDE SEQUENCE [LARGE SCALE GENOMIC DNA]</scope>
    <source>
        <strain evidence="3">BL9</strain>
    </source>
</reference>
<dbReference type="EMBL" id="FMVM01000001">
    <property type="protein sequence ID" value="SCX85303.1"/>
    <property type="molecule type" value="Genomic_DNA"/>
</dbReference>
<keyword evidence="3" id="KW-1185">Reference proteome</keyword>